<dbReference type="EMBL" id="CAJNJA010079807">
    <property type="protein sequence ID" value="CAE7925969.1"/>
    <property type="molecule type" value="Genomic_DNA"/>
</dbReference>
<dbReference type="AlphaFoldDB" id="A0A813BV62"/>
<proteinExistence type="predicted"/>
<name>A0A813BV62_9DINO</name>
<gene>
    <name evidence="1" type="primary">icd</name>
    <name evidence="1" type="ORF">SNEC2469_LOCUS32073</name>
</gene>
<comment type="caution">
    <text evidence="1">The sequence shown here is derived from an EMBL/GenBank/DDBJ whole genome shotgun (WGS) entry which is preliminary data.</text>
</comment>
<evidence type="ECO:0000313" key="1">
    <source>
        <dbReference type="EMBL" id="CAE7925969.1"/>
    </source>
</evidence>
<dbReference type="OrthoDB" id="437236at2759"/>
<dbReference type="Proteomes" id="UP000601435">
    <property type="component" value="Unassembled WGS sequence"/>
</dbReference>
<reference evidence="1" key="1">
    <citation type="submission" date="2021-02" db="EMBL/GenBank/DDBJ databases">
        <authorList>
            <person name="Dougan E. K."/>
            <person name="Rhodes N."/>
            <person name="Thang M."/>
            <person name="Chan C."/>
        </authorList>
    </citation>
    <scope>NUCLEOTIDE SEQUENCE</scope>
</reference>
<accession>A0A813BV62</accession>
<keyword evidence="2" id="KW-1185">Reference proteome</keyword>
<protein>
    <submittedName>
        <fullName evidence="1">Icd protein</fullName>
    </submittedName>
</protein>
<organism evidence="1 2">
    <name type="scientific">Symbiodinium necroappetens</name>
    <dbReference type="NCBI Taxonomy" id="1628268"/>
    <lineage>
        <taxon>Eukaryota</taxon>
        <taxon>Sar</taxon>
        <taxon>Alveolata</taxon>
        <taxon>Dinophyceae</taxon>
        <taxon>Suessiales</taxon>
        <taxon>Symbiodiniaceae</taxon>
        <taxon>Symbiodinium</taxon>
    </lineage>
</organism>
<evidence type="ECO:0000313" key="2">
    <source>
        <dbReference type="Proteomes" id="UP000601435"/>
    </source>
</evidence>
<sequence>MWQLANSYYEAQIYASGCGNFGSNATLPFAYDVGRCTQGVPQNPSLNGRDTVMLQKKYFGGLHLSEELFKWATTSGASLGDLFISREVLEDRYSSRHSLACDVDTMHHPMQGAIGLRLEEVREVRLERVEVTNLRNLGDRHGPPCMTSFRLLANAEDVVPERSVAEEGGGANARGLHLNISQDIRLKQVSVTDIDSDEGFAIGIDIAPDSNDRSDYGDLRAVKFDGVRVEGLRAARKSIVARLGDDEFNMKDFKSGQPVDNGNWFRPRSW</sequence>